<evidence type="ECO:0000256" key="1">
    <source>
        <dbReference type="SAM" id="MobiDB-lite"/>
    </source>
</evidence>
<keyword evidence="3" id="KW-1185">Reference proteome</keyword>
<accession>A0A919KDC4</accession>
<dbReference type="Proteomes" id="UP000619355">
    <property type="component" value="Unassembled WGS sequence"/>
</dbReference>
<sequence>MGSATAHMISGWSDDPVRKLLPLALTGLLAVSACQFVGGDDPDGEARRLNTMKSFPLNAYVPDATTRDGKAVGTAQWILARQCMVRLGFSGFKTLDIRTVESTYPVRQGTLMSGGSKVGDATPYGVDDPDLAAEHGYHNARRDESDGSQPMEFPADQYAALTGSFESGDSHRAHGNPIPRKGCMGEALKKIYGPEPKPTKIGGVRLSGYYSLPLQYWYMAHKEAAKDPAWKKADRAWSKCMKEEGFHYSDPDQASTDSDWYRGDAPSAKEKKTAAADARCKLDTRYIQTVHAVESRAQKKTITENKKALEDRRADDRRAMATARKIVDAAS</sequence>
<gene>
    <name evidence="2" type="ORF">GCM10018980_46360</name>
</gene>
<feature type="region of interest" description="Disordered" evidence="1">
    <location>
        <begin position="296"/>
        <end position="316"/>
    </location>
</feature>
<evidence type="ECO:0000313" key="3">
    <source>
        <dbReference type="Proteomes" id="UP000619355"/>
    </source>
</evidence>
<dbReference type="EMBL" id="BNBF01000014">
    <property type="protein sequence ID" value="GHG58823.1"/>
    <property type="molecule type" value="Genomic_DNA"/>
</dbReference>
<organism evidence="2 3">
    <name type="scientific">Streptomyces capoamus</name>
    <dbReference type="NCBI Taxonomy" id="68183"/>
    <lineage>
        <taxon>Bacteria</taxon>
        <taxon>Bacillati</taxon>
        <taxon>Actinomycetota</taxon>
        <taxon>Actinomycetes</taxon>
        <taxon>Kitasatosporales</taxon>
        <taxon>Streptomycetaceae</taxon>
        <taxon>Streptomyces</taxon>
    </lineage>
</organism>
<name>A0A919KDC4_9ACTN</name>
<comment type="caution">
    <text evidence="2">The sequence shown here is derived from an EMBL/GenBank/DDBJ whole genome shotgun (WGS) entry which is preliminary data.</text>
</comment>
<protein>
    <submittedName>
        <fullName evidence="2">Uncharacterized protein</fullName>
    </submittedName>
</protein>
<reference evidence="3" key="1">
    <citation type="journal article" date="2019" name="Int. J. Syst. Evol. Microbiol.">
        <title>The Global Catalogue of Microorganisms (GCM) 10K type strain sequencing project: providing services to taxonomists for standard genome sequencing and annotation.</title>
        <authorList>
            <consortium name="The Broad Institute Genomics Platform"/>
            <consortium name="The Broad Institute Genome Sequencing Center for Infectious Disease"/>
            <person name="Wu L."/>
            <person name="Ma J."/>
        </authorList>
    </citation>
    <scope>NUCLEOTIDE SEQUENCE [LARGE SCALE GENOMIC DNA]</scope>
    <source>
        <strain evidence="3">JCM 4253</strain>
    </source>
</reference>
<proteinExistence type="predicted"/>
<dbReference type="AlphaFoldDB" id="A0A919KDC4"/>
<evidence type="ECO:0000313" key="2">
    <source>
        <dbReference type="EMBL" id="GHG58823.1"/>
    </source>
</evidence>